<feature type="compositionally biased region" description="Polar residues" evidence="2">
    <location>
        <begin position="102"/>
        <end position="121"/>
    </location>
</feature>
<dbReference type="OMA" id="FWNPCLF"/>
<sequence length="225" mass="25737">YHKPYCCWSSDFLNMKSDDITALHLFPTTFANSTPTTLQYPLAGPPLLASTPFWNPCLFSLFSSFPTDQTLIPVPNSQTSFSSQPTPLLQFPQLLESVPECFSQSTDGSQTTESGRSTPGNSLPERVSSPECCRTTSRIRRGRPQQDITDDDDPNSQKRRHRRLYARQYRAQMRHKVDEVKVLKAKLDEMRRTVERLEAALDSERREHHHKTVLLNSMIQSKLIP</sequence>
<dbReference type="OrthoDB" id="5867280at2759"/>
<dbReference type="AlphaFoldDB" id="A0A7I4Z115"/>
<organism evidence="3 4">
    <name type="scientific">Haemonchus contortus</name>
    <name type="common">Barber pole worm</name>
    <dbReference type="NCBI Taxonomy" id="6289"/>
    <lineage>
        <taxon>Eukaryota</taxon>
        <taxon>Metazoa</taxon>
        <taxon>Ecdysozoa</taxon>
        <taxon>Nematoda</taxon>
        <taxon>Chromadorea</taxon>
        <taxon>Rhabditida</taxon>
        <taxon>Rhabditina</taxon>
        <taxon>Rhabditomorpha</taxon>
        <taxon>Strongyloidea</taxon>
        <taxon>Trichostrongylidae</taxon>
        <taxon>Haemonchus</taxon>
    </lineage>
</organism>
<accession>A0A7I4Z115</accession>
<dbReference type="Proteomes" id="UP000025227">
    <property type="component" value="Unplaced"/>
</dbReference>
<feature type="region of interest" description="Disordered" evidence="2">
    <location>
        <begin position="102"/>
        <end position="161"/>
    </location>
</feature>
<protein>
    <submittedName>
        <fullName evidence="4">BZIP domain-containing protein</fullName>
    </submittedName>
</protein>
<evidence type="ECO:0000313" key="3">
    <source>
        <dbReference type="Proteomes" id="UP000025227"/>
    </source>
</evidence>
<keyword evidence="1" id="KW-0175">Coiled coil</keyword>
<proteinExistence type="predicted"/>
<feature type="coiled-coil region" evidence="1">
    <location>
        <begin position="173"/>
        <end position="207"/>
    </location>
</feature>
<evidence type="ECO:0000313" key="4">
    <source>
        <dbReference type="WBParaSite" id="HCON_00159930-00001"/>
    </source>
</evidence>
<reference evidence="4" key="1">
    <citation type="submission" date="2020-12" db="UniProtKB">
        <authorList>
            <consortium name="WormBaseParasite"/>
        </authorList>
    </citation>
    <scope>IDENTIFICATION</scope>
    <source>
        <strain evidence="4">MHco3</strain>
    </source>
</reference>
<evidence type="ECO:0000256" key="2">
    <source>
        <dbReference type="SAM" id="MobiDB-lite"/>
    </source>
</evidence>
<evidence type="ECO:0000256" key="1">
    <source>
        <dbReference type="SAM" id="Coils"/>
    </source>
</evidence>
<dbReference type="WBParaSite" id="HCON_00159930-00001">
    <property type="protein sequence ID" value="HCON_00159930-00001"/>
    <property type="gene ID" value="HCON_00159930"/>
</dbReference>
<name>A0A7I4Z115_HAECO</name>
<keyword evidence="3" id="KW-1185">Reference proteome</keyword>